<dbReference type="Gene3D" id="3.10.450.50">
    <property type="match status" value="1"/>
</dbReference>
<evidence type="ECO:0000313" key="1">
    <source>
        <dbReference type="EMBL" id="AOZ50192.1"/>
    </source>
</evidence>
<dbReference type="InterPro" id="IPR032710">
    <property type="entry name" value="NTF2-like_dom_sf"/>
</dbReference>
<reference evidence="1 2" key="1">
    <citation type="submission" date="2016-10" db="EMBL/GenBank/DDBJ databases">
        <title>Chromobacterium muskegensis sp. nov., an insecticidal bacterium isolated from Sphagnum bogs.</title>
        <authorList>
            <person name="Sparks M.E."/>
            <person name="Blackburn M.B."/>
            <person name="Gundersen-Rindal D.E."/>
            <person name="Mitchell A."/>
            <person name="Farrar R."/>
            <person name="Kuhar D."/>
        </authorList>
    </citation>
    <scope>NUCLEOTIDE SEQUENCE [LARGE SCALE GENOMIC DNA]</scope>
    <source>
        <strain evidence="1 2">21-1</strain>
    </source>
</reference>
<organism evidence="1 2">
    <name type="scientific">Chromobacterium vaccinii</name>
    <dbReference type="NCBI Taxonomy" id="1108595"/>
    <lineage>
        <taxon>Bacteria</taxon>
        <taxon>Pseudomonadati</taxon>
        <taxon>Pseudomonadota</taxon>
        <taxon>Betaproteobacteria</taxon>
        <taxon>Neisseriales</taxon>
        <taxon>Chromobacteriaceae</taxon>
        <taxon>Chromobacterium</taxon>
    </lineage>
</organism>
<dbReference type="STRING" id="1108595.BKX93_09410"/>
<protein>
    <submittedName>
        <fullName evidence="1">Uncharacterized protein</fullName>
    </submittedName>
</protein>
<accession>A0A1D9LG14</accession>
<dbReference type="EMBL" id="CP017707">
    <property type="protein sequence ID" value="AOZ50192.1"/>
    <property type="molecule type" value="Genomic_DNA"/>
</dbReference>
<dbReference type="Pfam" id="PF12680">
    <property type="entry name" value="SnoaL_2"/>
    <property type="match status" value="1"/>
</dbReference>
<dbReference type="SUPFAM" id="SSF54427">
    <property type="entry name" value="NTF2-like"/>
    <property type="match status" value="1"/>
</dbReference>
<dbReference type="InterPro" id="IPR037401">
    <property type="entry name" value="SnoaL-like"/>
</dbReference>
<gene>
    <name evidence="1" type="ORF">BKX93_09410</name>
</gene>
<dbReference type="RefSeq" id="WP_052717294.1">
    <property type="nucleotide sequence ID" value="NZ_CP017707.1"/>
</dbReference>
<dbReference type="AlphaFoldDB" id="A0A1D9LG14"/>
<proteinExistence type="predicted"/>
<name>A0A1D9LG14_9NEIS</name>
<dbReference type="KEGG" id="cvc:BKX93_09410"/>
<dbReference type="GeneID" id="68841431"/>
<dbReference type="Proteomes" id="UP000178776">
    <property type="component" value="Chromosome"/>
</dbReference>
<evidence type="ECO:0000313" key="2">
    <source>
        <dbReference type="Proteomes" id="UP000178776"/>
    </source>
</evidence>
<sequence length="136" mass="15180">MSSSLRAPDNLAIVRGMFAELIEAGRIDDDSIARYMAPGYRQRVDGRELDLAGFKRHLRMQREVVEKMAVHFLAVAQDHDCVLTHHQVHVAKKDGSAARFQVQAHITLRDGKIVACDELTRLLAGPAADRDLGSRH</sequence>